<dbReference type="AlphaFoldDB" id="K4AP74"/>
<dbReference type="InParanoid" id="K4AP74"/>
<proteinExistence type="predicted"/>
<dbReference type="HOGENOM" id="CLU_3036015_0_0_1"/>
<evidence type="ECO:0000313" key="2">
    <source>
        <dbReference type="EnsemblPlants" id="KQK90320"/>
    </source>
</evidence>
<dbReference type="EMBL" id="AGNK02005922">
    <property type="status" value="NOT_ANNOTATED_CDS"/>
    <property type="molecule type" value="Genomic_DNA"/>
</dbReference>
<evidence type="ECO:0000313" key="3">
    <source>
        <dbReference type="Proteomes" id="UP000004995"/>
    </source>
</evidence>
<protein>
    <submittedName>
        <fullName evidence="2">Uncharacterized protein</fullName>
    </submittedName>
</protein>
<reference evidence="3" key="1">
    <citation type="journal article" date="2012" name="Nat. Biotechnol.">
        <title>Reference genome sequence of the model plant Setaria.</title>
        <authorList>
            <person name="Bennetzen J.L."/>
            <person name="Schmutz J."/>
            <person name="Wang H."/>
            <person name="Percifield R."/>
            <person name="Hawkins J."/>
            <person name="Pontaroli A.C."/>
            <person name="Estep M."/>
            <person name="Feng L."/>
            <person name="Vaughn J.N."/>
            <person name="Grimwood J."/>
            <person name="Jenkins J."/>
            <person name="Barry K."/>
            <person name="Lindquist E."/>
            <person name="Hellsten U."/>
            <person name="Deshpande S."/>
            <person name="Wang X."/>
            <person name="Wu X."/>
            <person name="Mitros T."/>
            <person name="Triplett J."/>
            <person name="Yang X."/>
            <person name="Ye C.Y."/>
            <person name="Mauro-Herrera M."/>
            <person name="Wang L."/>
            <person name="Li P."/>
            <person name="Sharma M."/>
            <person name="Sharma R."/>
            <person name="Ronald P.C."/>
            <person name="Panaud O."/>
            <person name="Kellogg E.A."/>
            <person name="Brutnell T.P."/>
            <person name="Doust A.N."/>
            <person name="Tuskan G.A."/>
            <person name="Rokhsar D."/>
            <person name="Devos K.M."/>
        </authorList>
    </citation>
    <scope>NUCLEOTIDE SEQUENCE [LARGE SCALE GENOMIC DNA]</scope>
    <source>
        <strain evidence="3">cv. Yugu1</strain>
    </source>
</reference>
<accession>K4AP74</accession>
<dbReference type="Proteomes" id="UP000004995">
    <property type="component" value="Unassembled WGS sequence"/>
</dbReference>
<name>K4AP74_SETIT</name>
<feature type="region of interest" description="Disordered" evidence="1">
    <location>
        <begin position="1"/>
        <end position="38"/>
    </location>
</feature>
<reference evidence="2" key="2">
    <citation type="submission" date="2018-08" db="UniProtKB">
        <authorList>
            <consortium name="EnsemblPlants"/>
        </authorList>
    </citation>
    <scope>IDENTIFICATION</scope>
    <source>
        <strain evidence="2">Yugu1</strain>
    </source>
</reference>
<sequence length="55" mass="6130">MRSSGQWPTRMPQSPSGFCTARTETKAGTSHEAPASPRDRWRARVGENGVRIIFL</sequence>
<feature type="compositionally biased region" description="Polar residues" evidence="1">
    <location>
        <begin position="1"/>
        <end position="17"/>
    </location>
</feature>
<dbReference type="EnsemblPlants" id="KQK90320">
    <property type="protein sequence ID" value="KQK90320"/>
    <property type="gene ID" value="SETIT_040722mg"/>
</dbReference>
<dbReference type="Gramene" id="KQK90320">
    <property type="protein sequence ID" value="KQK90320"/>
    <property type="gene ID" value="SETIT_040722mg"/>
</dbReference>
<keyword evidence="3" id="KW-1185">Reference proteome</keyword>
<evidence type="ECO:0000256" key="1">
    <source>
        <dbReference type="SAM" id="MobiDB-lite"/>
    </source>
</evidence>
<organism evidence="2 3">
    <name type="scientific">Setaria italica</name>
    <name type="common">Foxtail millet</name>
    <name type="synonym">Panicum italicum</name>
    <dbReference type="NCBI Taxonomy" id="4555"/>
    <lineage>
        <taxon>Eukaryota</taxon>
        <taxon>Viridiplantae</taxon>
        <taxon>Streptophyta</taxon>
        <taxon>Embryophyta</taxon>
        <taxon>Tracheophyta</taxon>
        <taxon>Spermatophyta</taxon>
        <taxon>Magnoliopsida</taxon>
        <taxon>Liliopsida</taxon>
        <taxon>Poales</taxon>
        <taxon>Poaceae</taxon>
        <taxon>PACMAD clade</taxon>
        <taxon>Panicoideae</taxon>
        <taxon>Panicodae</taxon>
        <taxon>Paniceae</taxon>
        <taxon>Cenchrinae</taxon>
        <taxon>Setaria</taxon>
    </lineage>
</organism>